<sequence>MERQNIIIPARRIQFTMNDEFWEGVAIFQSYDLSCALVIMKNRYEAYNT</sequence>
<name>A0A0F9MXN6_9ZZZZ</name>
<gene>
    <name evidence="1" type="ORF">LCGC14_1099940</name>
</gene>
<organism evidence="1">
    <name type="scientific">marine sediment metagenome</name>
    <dbReference type="NCBI Taxonomy" id="412755"/>
    <lineage>
        <taxon>unclassified sequences</taxon>
        <taxon>metagenomes</taxon>
        <taxon>ecological metagenomes</taxon>
    </lineage>
</organism>
<comment type="caution">
    <text evidence="1">The sequence shown here is derived from an EMBL/GenBank/DDBJ whole genome shotgun (WGS) entry which is preliminary data.</text>
</comment>
<dbReference type="EMBL" id="LAZR01004946">
    <property type="protein sequence ID" value="KKN04202.1"/>
    <property type="molecule type" value="Genomic_DNA"/>
</dbReference>
<feature type="non-terminal residue" evidence="1">
    <location>
        <position position="49"/>
    </location>
</feature>
<reference evidence="1" key="1">
    <citation type="journal article" date="2015" name="Nature">
        <title>Complex archaea that bridge the gap between prokaryotes and eukaryotes.</title>
        <authorList>
            <person name="Spang A."/>
            <person name="Saw J.H."/>
            <person name="Jorgensen S.L."/>
            <person name="Zaremba-Niedzwiedzka K."/>
            <person name="Martijn J."/>
            <person name="Lind A.E."/>
            <person name="van Eijk R."/>
            <person name="Schleper C."/>
            <person name="Guy L."/>
            <person name="Ettema T.J."/>
        </authorList>
    </citation>
    <scope>NUCLEOTIDE SEQUENCE</scope>
</reference>
<proteinExistence type="predicted"/>
<dbReference type="AlphaFoldDB" id="A0A0F9MXN6"/>
<accession>A0A0F9MXN6</accession>
<evidence type="ECO:0000313" key="1">
    <source>
        <dbReference type="EMBL" id="KKN04202.1"/>
    </source>
</evidence>
<protein>
    <submittedName>
        <fullName evidence="1">Uncharacterized protein</fullName>
    </submittedName>
</protein>